<protein>
    <submittedName>
        <fullName evidence="2">Uncharacterized protein</fullName>
    </submittedName>
</protein>
<dbReference type="AlphaFoldDB" id="A0A9D1ZJ57"/>
<keyword evidence="1" id="KW-1133">Transmembrane helix</keyword>
<organism evidence="2 3">
    <name type="scientific">Candidatus Bacteroides pullicola</name>
    <dbReference type="NCBI Taxonomy" id="2838475"/>
    <lineage>
        <taxon>Bacteria</taxon>
        <taxon>Pseudomonadati</taxon>
        <taxon>Bacteroidota</taxon>
        <taxon>Bacteroidia</taxon>
        <taxon>Bacteroidales</taxon>
        <taxon>Bacteroidaceae</taxon>
        <taxon>Bacteroides</taxon>
    </lineage>
</organism>
<sequence length="74" mass="8187">MKFTKTKENAGKFLLDVAKLVIGGVILAGIMQQGIGYSKLYIYGGLAVLFFVAWGFILITLSDNENKKEKEETL</sequence>
<feature type="transmembrane region" description="Helical" evidence="1">
    <location>
        <begin position="12"/>
        <end position="35"/>
    </location>
</feature>
<reference evidence="2" key="1">
    <citation type="journal article" date="2021" name="PeerJ">
        <title>Extensive microbial diversity within the chicken gut microbiome revealed by metagenomics and culture.</title>
        <authorList>
            <person name="Gilroy R."/>
            <person name="Ravi A."/>
            <person name="Getino M."/>
            <person name="Pursley I."/>
            <person name="Horton D.L."/>
            <person name="Alikhan N.F."/>
            <person name="Baker D."/>
            <person name="Gharbi K."/>
            <person name="Hall N."/>
            <person name="Watson M."/>
            <person name="Adriaenssens E.M."/>
            <person name="Foster-Nyarko E."/>
            <person name="Jarju S."/>
            <person name="Secka A."/>
            <person name="Antonio M."/>
            <person name="Oren A."/>
            <person name="Chaudhuri R.R."/>
            <person name="La Ragione R."/>
            <person name="Hildebrand F."/>
            <person name="Pallen M.J."/>
        </authorList>
    </citation>
    <scope>NUCLEOTIDE SEQUENCE</scope>
    <source>
        <strain evidence="2">Gambia2-208</strain>
    </source>
</reference>
<evidence type="ECO:0000256" key="1">
    <source>
        <dbReference type="SAM" id="Phobius"/>
    </source>
</evidence>
<dbReference type="Pfam" id="PF20482">
    <property type="entry name" value="DUF6722"/>
    <property type="match status" value="1"/>
</dbReference>
<evidence type="ECO:0000313" key="2">
    <source>
        <dbReference type="EMBL" id="HIY89325.1"/>
    </source>
</evidence>
<evidence type="ECO:0000313" key="3">
    <source>
        <dbReference type="Proteomes" id="UP000886851"/>
    </source>
</evidence>
<accession>A0A9D1ZJ57</accession>
<dbReference type="Proteomes" id="UP000886851">
    <property type="component" value="Unassembled WGS sequence"/>
</dbReference>
<gene>
    <name evidence="2" type="ORF">H9824_11580</name>
</gene>
<name>A0A9D1ZJ57_9BACE</name>
<dbReference type="EMBL" id="DXCV01000081">
    <property type="protein sequence ID" value="HIY89325.1"/>
    <property type="molecule type" value="Genomic_DNA"/>
</dbReference>
<proteinExistence type="predicted"/>
<reference evidence="2" key="2">
    <citation type="submission" date="2021-04" db="EMBL/GenBank/DDBJ databases">
        <authorList>
            <person name="Gilroy R."/>
        </authorList>
    </citation>
    <scope>NUCLEOTIDE SEQUENCE</scope>
    <source>
        <strain evidence="2">Gambia2-208</strain>
    </source>
</reference>
<keyword evidence="1" id="KW-0472">Membrane</keyword>
<keyword evidence="1" id="KW-0812">Transmembrane</keyword>
<comment type="caution">
    <text evidence="2">The sequence shown here is derived from an EMBL/GenBank/DDBJ whole genome shotgun (WGS) entry which is preliminary data.</text>
</comment>
<dbReference type="InterPro" id="IPR046568">
    <property type="entry name" value="DUF6722"/>
</dbReference>
<feature type="transmembrane region" description="Helical" evidence="1">
    <location>
        <begin position="41"/>
        <end position="61"/>
    </location>
</feature>